<dbReference type="EMBL" id="LT629701">
    <property type="protein sequence ID" value="SDM35842.1"/>
    <property type="molecule type" value="Genomic_DNA"/>
</dbReference>
<evidence type="ECO:0000259" key="2">
    <source>
        <dbReference type="Pfam" id="PF00582"/>
    </source>
</evidence>
<evidence type="ECO:0000313" key="4">
    <source>
        <dbReference type="Proteomes" id="UP000183376"/>
    </source>
</evidence>
<gene>
    <name evidence="3" type="ORF">SAMN04489726_1233</name>
</gene>
<name>A0A1G9SKA2_ALLAB</name>
<accession>A0A1G9SKA2</accession>
<keyword evidence="4" id="KW-1185">Reference proteome</keyword>
<dbReference type="InterPro" id="IPR006016">
    <property type="entry name" value="UspA"/>
</dbReference>
<dbReference type="PANTHER" id="PTHR46268">
    <property type="entry name" value="STRESS RESPONSE PROTEIN NHAX"/>
    <property type="match status" value="1"/>
</dbReference>
<evidence type="ECO:0000313" key="3">
    <source>
        <dbReference type="EMBL" id="SDM35842.1"/>
    </source>
</evidence>
<dbReference type="InterPro" id="IPR006015">
    <property type="entry name" value="Universal_stress_UspA"/>
</dbReference>
<feature type="domain" description="UspA" evidence="2">
    <location>
        <begin position="1"/>
        <end position="139"/>
    </location>
</feature>
<comment type="similarity">
    <text evidence="1">Belongs to the universal stress protein A family.</text>
</comment>
<proteinExistence type="inferred from homology"/>
<dbReference type="PRINTS" id="PR01438">
    <property type="entry name" value="UNVRSLSTRESS"/>
</dbReference>
<evidence type="ECO:0000256" key="1">
    <source>
        <dbReference type="ARBA" id="ARBA00008791"/>
    </source>
</evidence>
<dbReference type="InterPro" id="IPR014729">
    <property type="entry name" value="Rossmann-like_a/b/a_fold"/>
</dbReference>
<organism evidence="3 4">
    <name type="scientific">Allokutzneria albata</name>
    <name type="common">Kibdelosporangium albatum</name>
    <dbReference type="NCBI Taxonomy" id="211114"/>
    <lineage>
        <taxon>Bacteria</taxon>
        <taxon>Bacillati</taxon>
        <taxon>Actinomycetota</taxon>
        <taxon>Actinomycetes</taxon>
        <taxon>Pseudonocardiales</taxon>
        <taxon>Pseudonocardiaceae</taxon>
        <taxon>Allokutzneria</taxon>
    </lineage>
</organism>
<dbReference type="Pfam" id="PF00582">
    <property type="entry name" value="Usp"/>
    <property type="match status" value="2"/>
</dbReference>
<reference evidence="3 4" key="1">
    <citation type="submission" date="2016-10" db="EMBL/GenBank/DDBJ databases">
        <authorList>
            <person name="de Groot N.N."/>
        </authorList>
    </citation>
    <scope>NUCLEOTIDE SEQUENCE [LARGE SCALE GENOMIC DNA]</scope>
    <source>
        <strain evidence="3 4">DSM 44149</strain>
    </source>
</reference>
<dbReference type="Gene3D" id="3.40.50.620">
    <property type="entry name" value="HUPs"/>
    <property type="match status" value="2"/>
</dbReference>
<dbReference type="PANTHER" id="PTHR46268:SF6">
    <property type="entry name" value="UNIVERSAL STRESS PROTEIN UP12"/>
    <property type="match status" value="1"/>
</dbReference>
<sequence length="296" mass="30972">MTKPIIVGVDGSTSAHHAVLWAAREAASRKAPLHLVHACLEISTYTPTPLPRSFSEALREQGSDYLVAAAERAREIAPGIEVATQLVVGTAAETLTTLSEQAQLVVLGSRGLGGFTALVVGSVALALAAHARCPVVVVRGATGNCEPSREGCVVAGVDASPASDAVLEFAFDQASRGGAELVVVHTWNDHVAESAWAMAPYVALDWEAIEAEAYLLLAERLAGWQEKYPDVVVRRVVTKESATRALMREAAAARLLVVGSRGRGGLCGMLLGSTSQALLHHAPCPVAITRPHPQGS</sequence>
<dbReference type="AlphaFoldDB" id="A0A1G9SKA2"/>
<dbReference type="RefSeq" id="WP_083383669.1">
    <property type="nucleotide sequence ID" value="NZ_LT629701.1"/>
</dbReference>
<protein>
    <submittedName>
        <fullName evidence="3">Nucleotide-binding universal stress protein, UspA family</fullName>
    </submittedName>
</protein>
<feature type="domain" description="UspA" evidence="2">
    <location>
        <begin position="153"/>
        <end position="290"/>
    </location>
</feature>
<dbReference type="STRING" id="211114.SAMN04489726_1233"/>
<dbReference type="Proteomes" id="UP000183376">
    <property type="component" value="Chromosome I"/>
</dbReference>
<dbReference type="SUPFAM" id="SSF52402">
    <property type="entry name" value="Adenine nucleotide alpha hydrolases-like"/>
    <property type="match status" value="2"/>
</dbReference>